<dbReference type="Proteomes" id="UP000613582">
    <property type="component" value="Unassembled WGS sequence"/>
</dbReference>
<name>A0A8J2V1F9_9PROT</name>
<evidence type="ECO:0000259" key="5">
    <source>
        <dbReference type="Pfam" id="PF00593"/>
    </source>
</evidence>
<gene>
    <name evidence="7" type="ORF">GCM10011342_03910</name>
</gene>
<feature type="domain" description="TonB-dependent receptor plug" evidence="6">
    <location>
        <begin position="38"/>
        <end position="148"/>
    </location>
</feature>
<dbReference type="InterPro" id="IPR010104">
    <property type="entry name" value="TonB_rcpt_bac"/>
</dbReference>
<keyword evidence="8" id="KW-1185">Reference proteome</keyword>
<dbReference type="GO" id="GO:0009279">
    <property type="term" value="C:cell outer membrane"/>
    <property type="evidence" value="ECO:0007669"/>
    <property type="project" value="UniProtKB-SubCell"/>
</dbReference>
<dbReference type="Gene3D" id="2.40.170.20">
    <property type="entry name" value="TonB-dependent receptor, beta-barrel domain"/>
    <property type="match status" value="1"/>
</dbReference>
<sequence>MGAFSPMAMAQDDDQAEGDDVIVVTGIRASLERAMDIKRNSDGVVDAISAEDIGKFPDTNLAESLQRITGVSIDRVNGEGSAVTVRGFGPGFNLITLNGRTLPTAEVGVIGARGNYNGGGSRSFDFSNLASEGVSSLEVYKTGQAVLPTGGIGATVNINTRRPLDGNGTMATVQGKLINDTSVDDGDELTPELSGLVNWVNDTGNFGIGLFGSYSRRDSGAPTQQVNDWLVFDPTLGDSPLSSNGSYVRNPGTTPVGNPPAADQAYAIAQDSRYDFSDITRERINGQLVAQFRPIETLSLTADYTFAVNESDELRYEQTNWFATPMDELIFNSDAVAAAVYAYEFNGGTKDIGFEQTNRATKDTLNSFGFNADWELNERMSVVLDAHTSKGESGGNNPLGHLATFTGIGAPVIQEHSVDYRSGYPIQTYTIDDSQRGNGNGVLDAGDVASQVFRSTSTAMEHEVDELDLRFVWDFDNSSLTVGTNYRDTVMTVDTLNTQQDLGSWGLAFPGDVEQYAPGLLEEYCLSCKFDDLPVGQAETAFKADAVDLWNALVPIYEAMTPPADNPNRFRINQTPGFDEVEETIFSMFAQFAMEAELLDRPARISAGIRYEETEVSSATVQAVPSGFNWQADNDFLVEQTGDTQNVSGDGSYDHLLPNVDFQMDVRDDVVLRASYSKTIGRPSYTNLYASVGAAAPNRPTVLGGQLTGTSQNPGLLPLESDNFDVSLEWYYDDTSYISAGYFKKDTKNFVGTGVVERNLFGIRDQTAGGAGSRSGEALAIIQELGADQSEANLFTLTALIDNRASVAAARAEFEANLDGGTLPQGYVDDILAAFDVRSDSNDPLAVYSVEQPLNADEGVIDGWELAWQHFFGDTGFGLQANYTIVDGDITADPAAPKNINQFALIGLSDTANFTAIYENYGWSARLAYNWRDTFLSATNEGGDRSAIYTEDYGQFDFSVNYDVTEQLAVSFEGINITGEDQRQYHRYPDQFWYGYELSPRYVVGARYNF</sequence>
<dbReference type="AlphaFoldDB" id="A0A8J2V1F9"/>
<reference evidence="7" key="1">
    <citation type="journal article" date="2014" name="Int. J. Syst. Evol. Microbiol.">
        <title>Complete genome sequence of Corynebacterium casei LMG S-19264T (=DSM 44701T), isolated from a smear-ripened cheese.</title>
        <authorList>
            <consortium name="US DOE Joint Genome Institute (JGI-PGF)"/>
            <person name="Walter F."/>
            <person name="Albersmeier A."/>
            <person name="Kalinowski J."/>
            <person name="Ruckert C."/>
        </authorList>
    </citation>
    <scope>NUCLEOTIDE SEQUENCE</scope>
    <source>
        <strain evidence="7">CGMCC 1.12921</strain>
    </source>
</reference>
<dbReference type="PANTHER" id="PTHR40980">
    <property type="entry name" value="PLUG DOMAIN-CONTAINING PROTEIN"/>
    <property type="match status" value="1"/>
</dbReference>
<evidence type="ECO:0000256" key="1">
    <source>
        <dbReference type="ARBA" id="ARBA00004442"/>
    </source>
</evidence>
<evidence type="ECO:0000313" key="7">
    <source>
        <dbReference type="EMBL" id="GGC98195.1"/>
    </source>
</evidence>
<evidence type="ECO:0000256" key="4">
    <source>
        <dbReference type="RuleBase" id="RU003357"/>
    </source>
</evidence>
<evidence type="ECO:0000259" key="6">
    <source>
        <dbReference type="Pfam" id="PF07715"/>
    </source>
</evidence>
<keyword evidence="2 4" id="KW-0472">Membrane</keyword>
<dbReference type="NCBIfam" id="TIGR01782">
    <property type="entry name" value="TonB-Xanth-Caul"/>
    <property type="match status" value="1"/>
</dbReference>
<dbReference type="EMBL" id="BMGH01000001">
    <property type="protein sequence ID" value="GGC98195.1"/>
    <property type="molecule type" value="Genomic_DNA"/>
</dbReference>
<dbReference type="Pfam" id="PF07715">
    <property type="entry name" value="Plug"/>
    <property type="match status" value="1"/>
</dbReference>
<dbReference type="InterPro" id="IPR000531">
    <property type="entry name" value="Beta-barrel_TonB"/>
</dbReference>
<keyword evidence="7" id="KW-0675">Receptor</keyword>
<organism evidence="7 8">
    <name type="scientific">Aquisalinus flavus</name>
    <dbReference type="NCBI Taxonomy" id="1526572"/>
    <lineage>
        <taxon>Bacteria</taxon>
        <taxon>Pseudomonadati</taxon>
        <taxon>Pseudomonadota</taxon>
        <taxon>Alphaproteobacteria</taxon>
        <taxon>Parvularculales</taxon>
        <taxon>Parvularculaceae</taxon>
        <taxon>Aquisalinus</taxon>
    </lineage>
</organism>
<dbReference type="SUPFAM" id="SSF56935">
    <property type="entry name" value="Porins"/>
    <property type="match status" value="1"/>
</dbReference>
<dbReference type="Gene3D" id="2.170.130.10">
    <property type="entry name" value="TonB-dependent receptor, plug domain"/>
    <property type="match status" value="1"/>
</dbReference>
<keyword evidence="4" id="KW-0798">TonB box</keyword>
<reference evidence="7" key="2">
    <citation type="submission" date="2020-09" db="EMBL/GenBank/DDBJ databases">
        <authorList>
            <person name="Sun Q."/>
            <person name="Zhou Y."/>
        </authorList>
    </citation>
    <scope>NUCLEOTIDE SEQUENCE</scope>
    <source>
        <strain evidence="7">CGMCC 1.12921</strain>
    </source>
</reference>
<feature type="domain" description="TonB-dependent receptor-like beta-barrel" evidence="5">
    <location>
        <begin position="424"/>
        <end position="977"/>
    </location>
</feature>
<evidence type="ECO:0000256" key="3">
    <source>
        <dbReference type="ARBA" id="ARBA00023237"/>
    </source>
</evidence>
<comment type="caution">
    <text evidence="7">The sequence shown here is derived from an EMBL/GenBank/DDBJ whole genome shotgun (WGS) entry which is preliminary data.</text>
</comment>
<dbReference type="PANTHER" id="PTHR40980:SF3">
    <property type="entry name" value="TONB-DEPENDENT RECEPTOR-LIKE BETA-BARREL DOMAIN-CONTAINING PROTEIN"/>
    <property type="match status" value="1"/>
</dbReference>
<protein>
    <submittedName>
        <fullName evidence="7">TonB-dependent receptor</fullName>
    </submittedName>
</protein>
<dbReference type="Pfam" id="PF00593">
    <property type="entry name" value="TonB_dep_Rec_b-barrel"/>
    <property type="match status" value="1"/>
</dbReference>
<dbReference type="InterPro" id="IPR037066">
    <property type="entry name" value="Plug_dom_sf"/>
</dbReference>
<comment type="similarity">
    <text evidence="4">Belongs to the TonB-dependent receptor family.</text>
</comment>
<dbReference type="InterPro" id="IPR036942">
    <property type="entry name" value="Beta-barrel_TonB_sf"/>
</dbReference>
<dbReference type="InterPro" id="IPR012910">
    <property type="entry name" value="Plug_dom"/>
</dbReference>
<proteinExistence type="inferred from homology"/>
<evidence type="ECO:0000313" key="8">
    <source>
        <dbReference type="Proteomes" id="UP000613582"/>
    </source>
</evidence>
<evidence type="ECO:0000256" key="2">
    <source>
        <dbReference type="ARBA" id="ARBA00023136"/>
    </source>
</evidence>
<keyword evidence="3" id="KW-0998">Cell outer membrane</keyword>
<comment type="subcellular location">
    <subcellularLocation>
        <location evidence="1 4">Cell outer membrane</location>
    </subcellularLocation>
</comment>
<accession>A0A8J2V1F9</accession>